<dbReference type="GO" id="GO:0050661">
    <property type="term" value="F:NADP binding"/>
    <property type="evidence" value="ECO:0007669"/>
    <property type="project" value="InterPro"/>
</dbReference>
<protein>
    <submittedName>
        <fullName evidence="6">NAD(P)-dependent oxidoreductase</fullName>
    </submittedName>
</protein>
<dbReference type="InterPro" id="IPR036291">
    <property type="entry name" value="NAD(P)-bd_dom_sf"/>
</dbReference>
<dbReference type="PANTHER" id="PTHR43060">
    <property type="entry name" value="3-HYDROXYISOBUTYRATE DEHYDROGENASE-LIKE 1, MITOCHONDRIAL-RELATED"/>
    <property type="match status" value="1"/>
</dbReference>
<comment type="caution">
    <text evidence="6">The sequence shown here is derived from an EMBL/GenBank/DDBJ whole genome shotgun (WGS) entry which is preliminary data.</text>
</comment>
<accession>A0A853IU20</accession>
<dbReference type="Pfam" id="PF03446">
    <property type="entry name" value="NAD_binding_2"/>
    <property type="match status" value="1"/>
</dbReference>
<evidence type="ECO:0000259" key="5">
    <source>
        <dbReference type="Pfam" id="PF14833"/>
    </source>
</evidence>
<proteinExistence type="predicted"/>
<dbReference type="SUPFAM" id="SSF48179">
    <property type="entry name" value="6-phosphogluconate dehydrogenase C-terminal domain-like"/>
    <property type="match status" value="1"/>
</dbReference>
<keyword evidence="1" id="KW-0560">Oxidoreductase</keyword>
<dbReference type="RefSeq" id="WP_180549329.1">
    <property type="nucleotide sequence ID" value="NZ_JACCKX010000001.1"/>
</dbReference>
<dbReference type="InterPro" id="IPR006115">
    <property type="entry name" value="6PGDH_NADP-bd"/>
</dbReference>
<dbReference type="InterPro" id="IPR015815">
    <property type="entry name" value="HIBADH-related"/>
</dbReference>
<evidence type="ECO:0000259" key="4">
    <source>
        <dbReference type="Pfam" id="PF03446"/>
    </source>
</evidence>
<dbReference type="GO" id="GO:0051287">
    <property type="term" value="F:NAD binding"/>
    <property type="evidence" value="ECO:0007669"/>
    <property type="project" value="InterPro"/>
</dbReference>
<name>A0A853IU20_9BURK</name>
<organism evidence="6 7">
    <name type="scientific">Ottowia beijingensis</name>
    <dbReference type="NCBI Taxonomy" id="1207057"/>
    <lineage>
        <taxon>Bacteria</taxon>
        <taxon>Pseudomonadati</taxon>
        <taxon>Pseudomonadota</taxon>
        <taxon>Betaproteobacteria</taxon>
        <taxon>Burkholderiales</taxon>
        <taxon>Comamonadaceae</taxon>
        <taxon>Ottowia</taxon>
    </lineage>
</organism>
<dbReference type="SUPFAM" id="SSF51735">
    <property type="entry name" value="NAD(P)-binding Rossmann-fold domains"/>
    <property type="match status" value="1"/>
</dbReference>
<keyword evidence="2" id="KW-0520">NAD</keyword>
<dbReference type="PIRSF" id="PIRSF000103">
    <property type="entry name" value="HIBADH"/>
    <property type="match status" value="1"/>
</dbReference>
<gene>
    <name evidence="6" type="ORF">H0I39_01520</name>
</gene>
<dbReference type="Proteomes" id="UP000589716">
    <property type="component" value="Unassembled WGS sequence"/>
</dbReference>
<sequence>MSDAIVAKGFALAAAARTFALQPKMACSAHLASASSYQQRSNKMKLALLGTGRMGFPMARRLCQAGHAVHVWNRSADKASPLAADGATVHASAAEAAAAADIVIGMLENGPVVASVLFDQGTAAAMRPGTLFIDMASIKPREAREHAARLAERGVGQVDAPVSGGTVGAEAGTLAIMAGGAADDFARAVPVFELLGRATHVGPAGAGQLAKLANQMIVGITIGAVAEALLLCEKGGADPAKVREAIGGGFAESRILQLHGERMVTRDFAPRARMTVQLKDMRNALETAADMGFSAPVTEALEQLYADAIDHGDADLDHSGLFVELARRNGMT</sequence>
<feature type="domain" description="3-hydroxyisobutyrate dehydrogenase-like NAD-binding" evidence="5">
    <location>
        <begin position="205"/>
        <end position="321"/>
    </location>
</feature>
<evidence type="ECO:0000256" key="2">
    <source>
        <dbReference type="ARBA" id="ARBA00023027"/>
    </source>
</evidence>
<dbReference type="InterPro" id="IPR008927">
    <property type="entry name" value="6-PGluconate_DH-like_C_sf"/>
</dbReference>
<dbReference type="Gene3D" id="3.40.50.720">
    <property type="entry name" value="NAD(P)-binding Rossmann-like Domain"/>
    <property type="match status" value="1"/>
</dbReference>
<dbReference type="EMBL" id="JACCKX010000001">
    <property type="protein sequence ID" value="NZA00787.1"/>
    <property type="molecule type" value="Genomic_DNA"/>
</dbReference>
<evidence type="ECO:0000313" key="7">
    <source>
        <dbReference type="Proteomes" id="UP000589716"/>
    </source>
</evidence>
<dbReference type="Pfam" id="PF14833">
    <property type="entry name" value="NAD_binding_11"/>
    <property type="match status" value="1"/>
</dbReference>
<evidence type="ECO:0000313" key="6">
    <source>
        <dbReference type="EMBL" id="NZA00787.1"/>
    </source>
</evidence>
<feature type="domain" description="6-phosphogluconate dehydrogenase NADP-binding" evidence="4">
    <location>
        <begin position="45"/>
        <end position="199"/>
    </location>
</feature>
<dbReference type="GO" id="GO:0016491">
    <property type="term" value="F:oxidoreductase activity"/>
    <property type="evidence" value="ECO:0007669"/>
    <property type="project" value="UniProtKB-KW"/>
</dbReference>
<evidence type="ECO:0000256" key="1">
    <source>
        <dbReference type="ARBA" id="ARBA00023002"/>
    </source>
</evidence>
<reference evidence="6 7" key="1">
    <citation type="submission" date="2020-07" db="EMBL/GenBank/DDBJ databases">
        <authorList>
            <person name="Maaloum M."/>
        </authorList>
    </citation>
    <scope>NUCLEOTIDE SEQUENCE [LARGE SCALE GENOMIC DNA]</scope>
    <source>
        <strain evidence="6 7">GCS-AN-3</strain>
    </source>
</reference>
<keyword evidence="7" id="KW-1185">Reference proteome</keyword>
<dbReference type="PANTHER" id="PTHR43060:SF15">
    <property type="entry name" value="3-HYDROXYISOBUTYRATE DEHYDROGENASE-LIKE 1, MITOCHONDRIAL-RELATED"/>
    <property type="match status" value="1"/>
</dbReference>
<dbReference type="InterPro" id="IPR029154">
    <property type="entry name" value="HIBADH-like_NADP-bd"/>
</dbReference>
<dbReference type="Gene3D" id="1.10.1040.10">
    <property type="entry name" value="N-(1-d-carboxylethyl)-l-norvaline Dehydrogenase, domain 2"/>
    <property type="match status" value="1"/>
</dbReference>
<evidence type="ECO:0000256" key="3">
    <source>
        <dbReference type="PIRSR" id="PIRSR000103-1"/>
    </source>
</evidence>
<dbReference type="AlphaFoldDB" id="A0A853IU20"/>
<feature type="active site" evidence="3">
    <location>
        <position position="211"/>
    </location>
</feature>
<dbReference type="InterPro" id="IPR013328">
    <property type="entry name" value="6PGD_dom2"/>
</dbReference>